<feature type="transmembrane region" description="Helical" evidence="5">
    <location>
        <begin position="116"/>
        <end position="141"/>
    </location>
</feature>
<dbReference type="PROSITE" id="PS50106">
    <property type="entry name" value="PDZ"/>
    <property type="match status" value="1"/>
</dbReference>
<dbReference type="Pfam" id="PF13365">
    <property type="entry name" value="Trypsin_2"/>
    <property type="match status" value="1"/>
</dbReference>
<dbReference type="Proteomes" id="UP000185612">
    <property type="component" value="Unassembled WGS sequence"/>
</dbReference>
<dbReference type="InParanoid" id="A0A1Q5PYP5"/>
<evidence type="ECO:0000256" key="2">
    <source>
        <dbReference type="ARBA" id="ARBA00022670"/>
    </source>
</evidence>
<dbReference type="PRINTS" id="PR00834">
    <property type="entry name" value="PROTEASES2C"/>
</dbReference>
<accession>A0A1Q5PYP5</accession>
<dbReference type="PANTHER" id="PTHR43343:SF3">
    <property type="entry name" value="PROTEASE DO-LIKE 8, CHLOROPLASTIC"/>
    <property type="match status" value="1"/>
</dbReference>
<evidence type="ECO:0000259" key="6">
    <source>
        <dbReference type="PROSITE" id="PS50106"/>
    </source>
</evidence>
<dbReference type="InterPro" id="IPR001940">
    <property type="entry name" value="Peptidase_S1C"/>
</dbReference>
<keyword evidence="5" id="KW-0812">Transmembrane</keyword>
<feature type="compositionally biased region" description="Low complexity" evidence="4">
    <location>
        <begin position="42"/>
        <end position="56"/>
    </location>
</feature>
<comment type="caution">
    <text evidence="7">The sequence shown here is derived from an EMBL/GenBank/DDBJ whole genome shotgun (WGS) entry which is preliminary data.</text>
</comment>
<dbReference type="InterPro" id="IPR001478">
    <property type="entry name" value="PDZ"/>
</dbReference>
<dbReference type="InterPro" id="IPR036034">
    <property type="entry name" value="PDZ_sf"/>
</dbReference>
<keyword evidence="5" id="KW-0472">Membrane</keyword>
<dbReference type="InterPro" id="IPR043504">
    <property type="entry name" value="Peptidase_S1_PA_chymotrypsin"/>
</dbReference>
<dbReference type="EMBL" id="MQVS01000001">
    <property type="protein sequence ID" value="OKL52657.1"/>
    <property type="molecule type" value="Genomic_DNA"/>
</dbReference>
<feature type="domain" description="PDZ" evidence="6">
    <location>
        <begin position="378"/>
        <end position="443"/>
    </location>
</feature>
<proteinExistence type="inferred from homology"/>
<keyword evidence="3" id="KW-0378">Hydrolase</keyword>
<organism evidence="7 8">
    <name type="scientific">Buchananella hordeovulneris</name>
    <dbReference type="NCBI Taxonomy" id="52770"/>
    <lineage>
        <taxon>Bacteria</taxon>
        <taxon>Bacillati</taxon>
        <taxon>Actinomycetota</taxon>
        <taxon>Actinomycetes</taxon>
        <taxon>Actinomycetales</taxon>
        <taxon>Actinomycetaceae</taxon>
        <taxon>Buchananella</taxon>
    </lineage>
</organism>
<evidence type="ECO:0000313" key="8">
    <source>
        <dbReference type="Proteomes" id="UP000185612"/>
    </source>
</evidence>
<keyword evidence="5" id="KW-1133">Transmembrane helix</keyword>
<dbReference type="SUPFAM" id="SSF50156">
    <property type="entry name" value="PDZ domain-like"/>
    <property type="match status" value="1"/>
</dbReference>
<keyword evidence="2" id="KW-0645">Protease</keyword>
<dbReference type="PANTHER" id="PTHR43343">
    <property type="entry name" value="PEPTIDASE S12"/>
    <property type="match status" value="1"/>
</dbReference>
<evidence type="ECO:0000256" key="3">
    <source>
        <dbReference type="ARBA" id="ARBA00022801"/>
    </source>
</evidence>
<name>A0A1Q5PYP5_9ACTO</name>
<dbReference type="SMART" id="SM00228">
    <property type="entry name" value="PDZ"/>
    <property type="match status" value="1"/>
</dbReference>
<dbReference type="GO" id="GO:0006508">
    <property type="term" value="P:proteolysis"/>
    <property type="evidence" value="ECO:0007669"/>
    <property type="project" value="UniProtKB-KW"/>
</dbReference>
<dbReference type="SUPFAM" id="SSF50494">
    <property type="entry name" value="Trypsin-like serine proteases"/>
    <property type="match status" value="1"/>
</dbReference>
<dbReference type="OrthoDB" id="9758917at2"/>
<feature type="region of interest" description="Disordered" evidence="4">
    <location>
        <begin position="1"/>
        <end position="112"/>
    </location>
</feature>
<dbReference type="InterPro" id="IPR051201">
    <property type="entry name" value="Chloro_Bact_Ser_Proteases"/>
</dbReference>
<evidence type="ECO:0000256" key="4">
    <source>
        <dbReference type="SAM" id="MobiDB-lite"/>
    </source>
</evidence>
<comment type="similarity">
    <text evidence="1">Belongs to the peptidase S1C family.</text>
</comment>
<dbReference type="AlphaFoldDB" id="A0A1Q5PYP5"/>
<dbReference type="Gene3D" id="2.40.10.10">
    <property type="entry name" value="Trypsin-like serine proteases"/>
    <property type="match status" value="2"/>
</dbReference>
<gene>
    <name evidence="7" type="ORF">BSZ40_00660</name>
</gene>
<evidence type="ECO:0000256" key="1">
    <source>
        <dbReference type="ARBA" id="ARBA00010541"/>
    </source>
</evidence>
<dbReference type="Gene3D" id="2.30.42.10">
    <property type="match status" value="1"/>
</dbReference>
<evidence type="ECO:0000313" key="7">
    <source>
        <dbReference type="EMBL" id="OKL52657.1"/>
    </source>
</evidence>
<sequence length="481" mass="48055">MDKESNRPAQPFVGESVSDSRPPSPGPAQTPPVGAVSPHFVSPSPQGGDASAAPAPAGGPPSAGGGYPQLPSAPRLSYPAPNVPGGLPSHPPVRPYPGPAVPAPTPQQPHRAGPGWLAVTAIAVACSLAAAFGTAAVAGVFNEEQAGPTPQTATTTAPIGLAAGAPDWQRVAQAVGPSVVAIELRVGDSGSSGSGVITDAEGHIITNHHVIAGGDQGTLDVILSDGRILPAELVGSDPSTDLAVIKIKNPPADLTAAEFGTVDTLRVGQPVAAIGNPLGLAATMTTGIISALNRPVTTEQEVPAQNTGYAADRYSFTNAIQVDASINPGNSGGPLFDASGKVIGINSSIATIGMRGEGGSIGLGFAIPIDVVVLITEQIKITGTAEHAFLGVDMTDASVTVDGAGYLGVEVRKVTSGSAAESAGLRPGDIILAIDDTPTLGMTSLIAEIRGLGIGQEVEIKFVRDGKIQTASATLTSRPLN</sequence>
<evidence type="ECO:0000256" key="5">
    <source>
        <dbReference type="SAM" id="Phobius"/>
    </source>
</evidence>
<protein>
    <recommendedName>
        <fullName evidence="6">PDZ domain-containing protein</fullName>
    </recommendedName>
</protein>
<dbReference type="STRING" id="52770.BSZ40_00660"/>
<dbReference type="InterPro" id="IPR009003">
    <property type="entry name" value="Peptidase_S1_PA"/>
</dbReference>
<dbReference type="FunCoup" id="A0A1Q5PYP5">
    <property type="interactions" value="275"/>
</dbReference>
<dbReference type="RefSeq" id="WP_073822233.1">
    <property type="nucleotide sequence ID" value="NZ_MQVS01000001.1"/>
</dbReference>
<dbReference type="GO" id="GO:0004252">
    <property type="term" value="F:serine-type endopeptidase activity"/>
    <property type="evidence" value="ECO:0007669"/>
    <property type="project" value="InterPro"/>
</dbReference>
<keyword evidence="8" id="KW-1185">Reference proteome</keyword>
<feature type="compositionally biased region" description="Pro residues" evidence="4">
    <location>
        <begin position="89"/>
        <end position="107"/>
    </location>
</feature>
<dbReference type="Pfam" id="PF13180">
    <property type="entry name" value="PDZ_2"/>
    <property type="match status" value="1"/>
</dbReference>
<reference evidence="8" key="1">
    <citation type="submission" date="2016-12" db="EMBL/GenBank/DDBJ databases">
        <authorList>
            <person name="Meng X."/>
        </authorList>
    </citation>
    <scope>NUCLEOTIDE SEQUENCE [LARGE SCALE GENOMIC DNA]</scope>
    <source>
        <strain evidence="8">DSM 20732</strain>
    </source>
</reference>